<evidence type="ECO:0000313" key="2">
    <source>
        <dbReference type="Proteomes" id="UP000596192"/>
    </source>
</evidence>
<dbReference type="AlphaFoldDB" id="A0AAP9YFY5"/>
<proteinExistence type="predicted"/>
<dbReference type="RefSeq" id="WP_198867756.1">
    <property type="nucleotide sequence ID" value="NZ_CP066310.1"/>
</dbReference>
<protein>
    <submittedName>
        <fullName evidence="1">Uncharacterized protein</fullName>
    </submittedName>
</protein>
<sequence length="155" mass="17366">MSQRRKPNNARARLERYSRAVLAQHRVCVVNLDPSNRQGLVDWMTTKNIRHGRQVADAVCDIAHPWVIYIGAFCVDQSGRRYIKSIEIAPQGIYRSDSLSGVIEEHYHALLDTCNPAHLIGSGWIANPSGVSLDEEQADRIFSACGAWHQNEEAA</sequence>
<organism evidence="1 2">
    <name type="scientific">Azotobacter chroococcum</name>
    <dbReference type="NCBI Taxonomy" id="353"/>
    <lineage>
        <taxon>Bacteria</taxon>
        <taxon>Pseudomonadati</taxon>
        <taxon>Pseudomonadota</taxon>
        <taxon>Gammaproteobacteria</taxon>
        <taxon>Pseudomonadales</taxon>
        <taxon>Pseudomonadaceae</taxon>
        <taxon>Azotobacter</taxon>
    </lineage>
</organism>
<reference evidence="1 2" key="1">
    <citation type="submission" date="2020-12" db="EMBL/GenBank/DDBJ databases">
        <title>Genomic Analysis and Response surface optimization of nitrogen-fixing conditions for A. chroococcum strain HR1, Isolation from rhizosphere soil.</title>
        <authorList>
            <person name="Li J."/>
            <person name="Yang H."/>
            <person name="Liu H."/>
            <person name="Wang C."/>
            <person name="Tian Y."/>
            <person name="Lu X.Y."/>
        </authorList>
    </citation>
    <scope>NUCLEOTIDE SEQUENCE [LARGE SCALE GENOMIC DNA]</scope>
    <source>
        <strain evidence="1 2">HR1</strain>
    </source>
</reference>
<accession>A0AAP9YFY5</accession>
<gene>
    <name evidence="1" type="ORF">GKQ51_09260</name>
</gene>
<evidence type="ECO:0000313" key="1">
    <source>
        <dbReference type="EMBL" id="QQE90436.1"/>
    </source>
</evidence>
<name>A0AAP9YFY5_9GAMM</name>
<dbReference type="EMBL" id="CP066310">
    <property type="protein sequence ID" value="QQE90436.1"/>
    <property type="molecule type" value="Genomic_DNA"/>
</dbReference>
<dbReference type="Proteomes" id="UP000596192">
    <property type="component" value="Chromosome"/>
</dbReference>